<comment type="similarity">
    <text evidence="1">Belongs to the plant LTP family. PEARLI1 subfamily.</text>
</comment>
<organism evidence="4 5">
    <name type="scientific">Sphenostylis stenocarpa</name>
    <dbReference type="NCBI Taxonomy" id="92480"/>
    <lineage>
        <taxon>Eukaryota</taxon>
        <taxon>Viridiplantae</taxon>
        <taxon>Streptophyta</taxon>
        <taxon>Embryophyta</taxon>
        <taxon>Tracheophyta</taxon>
        <taxon>Spermatophyta</taxon>
        <taxon>Magnoliopsida</taxon>
        <taxon>eudicotyledons</taxon>
        <taxon>Gunneridae</taxon>
        <taxon>Pentapetalae</taxon>
        <taxon>rosids</taxon>
        <taxon>fabids</taxon>
        <taxon>Fabales</taxon>
        <taxon>Fabaceae</taxon>
        <taxon>Papilionoideae</taxon>
        <taxon>50 kb inversion clade</taxon>
        <taxon>NPAAA clade</taxon>
        <taxon>indigoferoid/millettioid clade</taxon>
        <taxon>Phaseoleae</taxon>
        <taxon>Sphenostylis</taxon>
    </lineage>
</organism>
<evidence type="ECO:0000256" key="1">
    <source>
        <dbReference type="ARBA" id="ARBA00008965"/>
    </source>
</evidence>
<dbReference type="InterPro" id="IPR051636">
    <property type="entry name" value="Plant_LTP/defense-related"/>
</dbReference>
<dbReference type="InterPro" id="IPR027923">
    <property type="entry name" value="Hydrophob_seed_dom"/>
</dbReference>
<dbReference type="EMBL" id="OY731406">
    <property type="protein sequence ID" value="CAJ1975650.1"/>
    <property type="molecule type" value="Genomic_DNA"/>
</dbReference>
<proteinExistence type="inferred from homology"/>
<keyword evidence="5" id="KW-1185">Reference proteome</keyword>
<accession>A0AA86TBB6</accession>
<dbReference type="SUPFAM" id="SSF47699">
    <property type="entry name" value="Bifunctional inhibitor/lipid-transfer protein/seed storage 2S albumin"/>
    <property type="match status" value="1"/>
</dbReference>
<sequence length="133" mass="13389">MGSKGSALLLALNLLSFAMVISATAPANPPAPAKPPAPAAPPSEIGTCPINVLQLSVCANVLGGLLDVIVGPPPSGQCCTLIQGLLELEATVSCLCIAIKADVLGILTVDVSVAVNLLMDKCNIPHATELRCP</sequence>
<dbReference type="Pfam" id="PF14547">
    <property type="entry name" value="Hydrophob_seed"/>
    <property type="match status" value="1"/>
</dbReference>
<evidence type="ECO:0000259" key="3">
    <source>
        <dbReference type="SMART" id="SM00499"/>
    </source>
</evidence>
<dbReference type="InterPro" id="IPR036312">
    <property type="entry name" value="Bifun_inhib/LTP/seed_sf"/>
</dbReference>
<gene>
    <name evidence="4" type="ORF">AYBTSS11_LOCUS27776</name>
</gene>
<evidence type="ECO:0000313" key="5">
    <source>
        <dbReference type="Proteomes" id="UP001189624"/>
    </source>
</evidence>
<feature type="chain" id="PRO_5041676240" description="Bifunctional inhibitor/plant lipid transfer protein/seed storage helical domain-containing protein" evidence="2">
    <location>
        <begin position="24"/>
        <end position="133"/>
    </location>
</feature>
<protein>
    <recommendedName>
        <fullName evidence="3">Bifunctional inhibitor/plant lipid transfer protein/seed storage helical domain-containing protein</fullName>
    </recommendedName>
</protein>
<dbReference type="InterPro" id="IPR016140">
    <property type="entry name" value="Bifunc_inhib/LTP/seed_store"/>
</dbReference>
<name>A0AA86TBB6_9FABA</name>
<dbReference type="PANTHER" id="PTHR31731">
    <property type="match status" value="1"/>
</dbReference>
<dbReference type="CDD" id="cd01958">
    <property type="entry name" value="HPS_like"/>
    <property type="match status" value="1"/>
</dbReference>
<reference evidence="4" key="1">
    <citation type="submission" date="2023-10" db="EMBL/GenBank/DDBJ databases">
        <authorList>
            <person name="Domelevo Entfellner J.-B."/>
        </authorList>
    </citation>
    <scope>NUCLEOTIDE SEQUENCE</scope>
</reference>
<evidence type="ECO:0000256" key="2">
    <source>
        <dbReference type="SAM" id="SignalP"/>
    </source>
</evidence>
<keyword evidence="2" id="KW-0732">Signal</keyword>
<feature type="signal peptide" evidence="2">
    <location>
        <begin position="1"/>
        <end position="23"/>
    </location>
</feature>
<dbReference type="Gramene" id="rna-AYBTSS11_LOCUS27776">
    <property type="protein sequence ID" value="CAJ1975650.1"/>
    <property type="gene ID" value="gene-AYBTSS11_LOCUS27776"/>
</dbReference>
<dbReference type="AlphaFoldDB" id="A0AA86TBB6"/>
<dbReference type="SMART" id="SM00499">
    <property type="entry name" value="AAI"/>
    <property type="match status" value="1"/>
</dbReference>
<feature type="domain" description="Bifunctional inhibitor/plant lipid transfer protein/seed storage helical" evidence="3">
    <location>
        <begin position="48"/>
        <end position="132"/>
    </location>
</feature>
<evidence type="ECO:0000313" key="4">
    <source>
        <dbReference type="EMBL" id="CAJ1975650.1"/>
    </source>
</evidence>
<dbReference type="Gene3D" id="1.10.110.10">
    <property type="entry name" value="Plant lipid-transfer and hydrophobic proteins"/>
    <property type="match status" value="1"/>
</dbReference>
<dbReference type="Proteomes" id="UP001189624">
    <property type="component" value="Chromosome 9"/>
</dbReference>